<evidence type="ECO:0000256" key="1">
    <source>
        <dbReference type="ARBA" id="ARBA00000553"/>
    </source>
</evidence>
<gene>
    <name evidence="11" type="ORF">VITFI_CDS2049</name>
</gene>
<dbReference type="GO" id="GO:0017061">
    <property type="term" value="F:S-methyl-5-thioadenosine phosphorylase activity"/>
    <property type="evidence" value="ECO:0007669"/>
    <property type="project" value="UniProtKB-EC"/>
</dbReference>
<sequence length="239" mass="24893">MMSTRAGGVSQGAFAGLNLRPPELPGSDVDALEAVHTNRQRFAAALEGAQPVYLSQVHGAAVVRLSHASPLAPLPEADASITTEPGLACTVLVADCLPVLLAVTDATGQALGVGAAHAGWRGLAGGVLETTLAALCEATGSPPAYAHAWLGACIGPERFEVGEDVRQAFEAAPATCFRPAGAPGKWWADLPALARWRLQCAGVTHLRGGSWCTASQPSRFFSFRRDRVTGRHAAAIWLR</sequence>
<dbReference type="NCBIfam" id="TIGR00726">
    <property type="entry name" value="peptidoglycan editing factor PgeF"/>
    <property type="match status" value="1"/>
</dbReference>
<evidence type="ECO:0000313" key="12">
    <source>
        <dbReference type="Proteomes" id="UP000199729"/>
    </source>
</evidence>
<accession>A0A221KG41</accession>
<dbReference type="GO" id="GO:0005507">
    <property type="term" value="F:copper ion binding"/>
    <property type="evidence" value="ECO:0007669"/>
    <property type="project" value="TreeGrafter"/>
</dbReference>
<dbReference type="EMBL" id="CP022423">
    <property type="protein sequence ID" value="ASM77827.1"/>
    <property type="molecule type" value="Genomic_DNA"/>
</dbReference>
<keyword evidence="5" id="KW-0378">Hydrolase</keyword>
<evidence type="ECO:0000256" key="9">
    <source>
        <dbReference type="ARBA" id="ARBA00049893"/>
    </source>
</evidence>
<dbReference type="Proteomes" id="UP000199729">
    <property type="component" value="Chromosome"/>
</dbReference>
<evidence type="ECO:0000256" key="6">
    <source>
        <dbReference type="ARBA" id="ARBA00022833"/>
    </source>
</evidence>
<dbReference type="InterPro" id="IPR038371">
    <property type="entry name" value="Cu_polyphenol_OxRdtase_sf"/>
</dbReference>
<dbReference type="PANTHER" id="PTHR30616">
    <property type="entry name" value="UNCHARACTERIZED PROTEIN YFIH"/>
    <property type="match status" value="1"/>
</dbReference>
<name>A0A221KG41_VITFI</name>
<dbReference type="CDD" id="cd16833">
    <property type="entry name" value="YfiH"/>
    <property type="match status" value="1"/>
</dbReference>
<dbReference type="Pfam" id="PF02578">
    <property type="entry name" value="Cu-oxidase_4"/>
    <property type="match status" value="1"/>
</dbReference>
<keyword evidence="12" id="KW-1185">Reference proteome</keyword>
<evidence type="ECO:0000256" key="8">
    <source>
        <dbReference type="ARBA" id="ARBA00048968"/>
    </source>
</evidence>
<evidence type="ECO:0000256" key="4">
    <source>
        <dbReference type="ARBA" id="ARBA00022723"/>
    </source>
</evidence>
<evidence type="ECO:0000256" key="10">
    <source>
        <dbReference type="RuleBase" id="RU361274"/>
    </source>
</evidence>
<keyword evidence="4" id="KW-0479">Metal-binding</keyword>
<dbReference type="SUPFAM" id="SSF64438">
    <property type="entry name" value="CNF1/YfiH-like putative cysteine hydrolases"/>
    <property type="match status" value="1"/>
</dbReference>
<organism evidence="11 12">
    <name type="scientific">Vitreoscilla filiformis</name>
    <dbReference type="NCBI Taxonomy" id="63"/>
    <lineage>
        <taxon>Bacteria</taxon>
        <taxon>Pseudomonadati</taxon>
        <taxon>Pseudomonadota</taxon>
        <taxon>Betaproteobacteria</taxon>
        <taxon>Neisseriales</taxon>
        <taxon>Neisseriaceae</taxon>
        <taxon>Vitreoscilla</taxon>
    </lineage>
</organism>
<dbReference type="InterPro" id="IPR003730">
    <property type="entry name" value="Cu_polyphenol_OxRdtase"/>
</dbReference>
<dbReference type="AlphaFoldDB" id="A0A221KG41"/>
<comment type="catalytic activity">
    <reaction evidence="7">
        <text>adenosine + H2O + H(+) = inosine + NH4(+)</text>
        <dbReference type="Rhea" id="RHEA:24408"/>
        <dbReference type="ChEBI" id="CHEBI:15377"/>
        <dbReference type="ChEBI" id="CHEBI:15378"/>
        <dbReference type="ChEBI" id="CHEBI:16335"/>
        <dbReference type="ChEBI" id="CHEBI:17596"/>
        <dbReference type="ChEBI" id="CHEBI:28938"/>
        <dbReference type="EC" id="3.5.4.4"/>
    </reaction>
    <physiologicalReaction direction="left-to-right" evidence="7">
        <dbReference type="Rhea" id="RHEA:24409"/>
    </physiologicalReaction>
</comment>
<dbReference type="KEGG" id="vff:VITFI_CDS2049"/>
<keyword evidence="3" id="KW-0808">Transferase</keyword>
<comment type="catalytic activity">
    <reaction evidence="9">
        <text>S-methyl-5'-thioadenosine + phosphate = 5-(methylsulfanyl)-alpha-D-ribose 1-phosphate + adenine</text>
        <dbReference type="Rhea" id="RHEA:11852"/>
        <dbReference type="ChEBI" id="CHEBI:16708"/>
        <dbReference type="ChEBI" id="CHEBI:17509"/>
        <dbReference type="ChEBI" id="CHEBI:43474"/>
        <dbReference type="ChEBI" id="CHEBI:58533"/>
        <dbReference type="EC" id="2.4.2.28"/>
    </reaction>
    <physiologicalReaction direction="left-to-right" evidence="9">
        <dbReference type="Rhea" id="RHEA:11853"/>
    </physiologicalReaction>
</comment>
<comment type="catalytic activity">
    <reaction evidence="8">
        <text>adenosine + phosphate = alpha-D-ribose 1-phosphate + adenine</text>
        <dbReference type="Rhea" id="RHEA:27642"/>
        <dbReference type="ChEBI" id="CHEBI:16335"/>
        <dbReference type="ChEBI" id="CHEBI:16708"/>
        <dbReference type="ChEBI" id="CHEBI:43474"/>
        <dbReference type="ChEBI" id="CHEBI:57720"/>
        <dbReference type="EC" id="2.4.2.1"/>
    </reaction>
    <physiologicalReaction direction="left-to-right" evidence="8">
        <dbReference type="Rhea" id="RHEA:27643"/>
    </physiologicalReaction>
</comment>
<dbReference type="Gene3D" id="3.60.140.10">
    <property type="entry name" value="CNF1/YfiH-like putative cysteine hydrolases"/>
    <property type="match status" value="1"/>
</dbReference>
<dbReference type="GO" id="GO:0016787">
    <property type="term" value="F:hydrolase activity"/>
    <property type="evidence" value="ECO:0007669"/>
    <property type="project" value="UniProtKB-KW"/>
</dbReference>
<evidence type="ECO:0000313" key="11">
    <source>
        <dbReference type="EMBL" id="ASM77827.1"/>
    </source>
</evidence>
<comment type="catalytic activity">
    <reaction evidence="1">
        <text>inosine + phosphate = alpha-D-ribose 1-phosphate + hypoxanthine</text>
        <dbReference type="Rhea" id="RHEA:27646"/>
        <dbReference type="ChEBI" id="CHEBI:17368"/>
        <dbReference type="ChEBI" id="CHEBI:17596"/>
        <dbReference type="ChEBI" id="CHEBI:43474"/>
        <dbReference type="ChEBI" id="CHEBI:57720"/>
        <dbReference type="EC" id="2.4.2.1"/>
    </reaction>
    <physiologicalReaction direction="left-to-right" evidence="1">
        <dbReference type="Rhea" id="RHEA:27647"/>
    </physiologicalReaction>
</comment>
<comment type="similarity">
    <text evidence="2 10">Belongs to the purine nucleoside phosphorylase YfiH/LACC1 family.</text>
</comment>
<evidence type="ECO:0000256" key="7">
    <source>
        <dbReference type="ARBA" id="ARBA00047989"/>
    </source>
</evidence>
<evidence type="ECO:0000256" key="5">
    <source>
        <dbReference type="ARBA" id="ARBA00022801"/>
    </source>
</evidence>
<keyword evidence="6" id="KW-0862">Zinc</keyword>
<reference evidence="11 12" key="1">
    <citation type="submission" date="2017-07" db="EMBL/GenBank/DDBJ databases">
        <title>Complete Genome Sequence of the cosmetic ferment Vitreoscilla filiformis (ATCC15551).</title>
        <authorList>
            <person name="Contreras S."/>
            <person name="Sagory-Zalkind P."/>
            <person name="Blanquart H."/>
            <person name="Iltis A."/>
            <person name="Morand S.C."/>
        </authorList>
    </citation>
    <scope>NUCLEOTIDE SEQUENCE [LARGE SCALE GENOMIC DNA]</scope>
    <source>
        <strain evidence="11 12">ATCC 15551</strain>
    </source>
</reference>
<dbReference type="InterPro" id="IPR011324">
    <property type="entry name" value="Cytotoxic_necrot_fac-like_cat"/>
</dbReference>
<evidence type="ECO:0000256" key="2">
    <source>
        <dbReference type="ARBA" id="ARBA00007353"/>
    </source>
</evidence>
<protein>
    <recommendedName>
        <fullName evidence="10">Purine nucleoside phosphorylase</fullName>
    </recommendedName>
</protein>
<evidence type="ECO:0000256" key="3">
    <source>
        <dbReference type="ARBA" id="ARBA00022679"/>
    </source>
</evidence>
<dbReference type="PANTHER" id="PTHR30616:SF2">
    <property type="entry name" value="PURINE NUCLEOSIDE PHOSPHORYLASE LACC1"/>
    <property type="match status" value="1"/>
</dbReference>
<proteinExistence type="inferred from homology"/>